<dbReference type="OMA" id="LPYKECK"/>
<dbReference type="Pfam" id="PF24655">
    <property type="entry name" value="DUF7645"/>
    <property type="match status" value="1"/>
</dbReference>
<evidence type="ECO:0000256" key="5">
    <source>
        <dbReference type="ARBA" id="ARBA00023242"/>
    </source>
</evidence>
<dbReference type="PANTHER" id="PTHR15180">
    <property type="entry name" value="GENERAL TRANSCRIPTION FACTOR 3C POLYPEPTIDE 1"/>
    <property type="match status" value="1"/>
</dbReference>
<feature type="domain" description="B-block binding subunit of TFIIIC" evidence="6">
    <location>
        <begin position="72"/>
        <end position="146"/>
    </location>
</feature>
<dbReference type="InterPro" id="IPR035625">
    <property type="entry name" value="Tfc3-like_eWH"/>
</dbReference>
<comment type="caution">
    <text evidence="13">The sequence shown here is derived from an EMBL/GenBank/DDBJ whole genome shotgun (WGS) entry which is preliminary data.</text>
</comment>
<feature type="domain" description="DUF7647" evidence="12">
    <location>
        <begin position="653"/>
        <end position="837"/>
    </location>
</feature>
<keyword evidence="2" id="KW-0597">Phosphoprotein</keyword>
<organism evidence="13 14">
    <name type="scientific">Corchorus capsularis</name>
    <name type="common">Jute</name>
    <dbReference type="NCBI Taxonomy" id="210143"/>
    <lineage>
        <taxon>Eukaryota</taxon>
        <taxon>Viridiplantae</taxon>
        <taxon>Streptophyta</taxon>
        <taxon>Embryophyta</taxon>
        <taxon>Tracheophyta</taxon>
        <taxon>Spermatophyta</taxon>
        <taxon>Magnoliopsida</taxon>
        <taxon>eudicotyledons</taxon>
        <taxon>Gunneridae</taxon>
        <taxon>Pentapetalae</taxon>
        <taxon>rosids</taxon>
        <taxon>malvids</taxon>
        <taxon>Malvales</taxon>
        <taxon>Malvaceae</taxon>
        <taxon>Grewioideae</taxon>
        <taxon>Apeibeae</taxon>
        <taxon>Corchorus</taxon>
    </lineage>
</organism>
<feature type="domain" description="DUF7645" evidence="10">
    <location>
        <begin position="841"/>
        <end position="899"/>
    </location>
</feature>
<feature type="domain" description="DUF7646" evidence="11">
    <location>
        <begin position="278"/>
        <end position="359"/>
    </location>
</feature>
<dbReference type="InterPro" id="IPR036388">
    <property type="entry name" value="WH-like_DNA-bd_sf"/>
</dbReference>
<dbReference type="InterPro" id="IPR056063">
    <property type="entry name" value="DUF7646"/>
</dbReference>
<dbReference type="Pfam" id="PF24658">
    <property type="entry name" value="DUF7647"/>
    <property type="match status" value="1"/>
</dbReference>
<dbReference type="Pfam" id="PF24538">
    <property type="entry name" value="DUF7599"/>
    <property type="match status" value="1"/>
</dbReference>
<dbReference type="CDD" id="cd16169">
    <property type="entry name" value="Tau138_eWH"/>
    <property type="match status" value="1"/>
</dbReference>
<feature type="domain" description="GTF3C1 extended winged-helix" evidence="8">
    <location>
        <begin position="461"/>
        <end position="569"/>
    </location>
</feature>
<sequence length="1436" mass="161631">MDEIISSALEEICAKGRDVRNLVYDSDDPSIRCFDDAEKLDLIIVAKDRLRDNFLGVYGFSLGVYEKEYRQQRLALERIATARTNGITQSQISKEFGMEGNKTFYVVKKLEKSGLIVRQEAIERTRATGNQGQSTRLIHLRRYAKNLGSQQKFEITKEEETMGNADSGIKKVKEDVLVKEYVPSMKAICDKLEEANGKVLVISDIKHDLGYGGSRPKHRNWKNICGRLINAGVVEETYVKVNGKDELCLHLLKKFSPMDFEQKTIIKYVEGNELKFGRCQRANQLVELPIDHQIYDAIDAAGYEGMLIKEVSQRFGLDQKTSLKNCSTMSNKFGMHMQRELHNKTCEYRIRTARNCESSNEIPSGSQDLSSKKSSLFVVNPGFSEGPAQLNLWNSDIETLGKANNWEAEREQGSEASGIIGIITNDCESQELIHGTEKQFTNTGLHSVNTARMALKPCPALTVDSFRREQKILEWLQVEKIVLIAELYRWLVNLEKDKATTMDRKTVDRILQKLQNQGQCRCILLAMNELMNTDCNRKVKVVLHPSIQSLSSEILGRIRDRFISFEKQTHGQASFRKKNINSVLVLDHVQRTHTRNGSHALALRMAAMRANGFTSGKMIRAKLLHSFLWEYACGSSSKDGVSSYGKQDHDIQNPHVTCNMFDVEAAIKSIPLELFLQVVGSTVKVDNMMEMFKNGVRLGDLSIQEYNDLNNTSAIRRLSSILSILQRLKLIQLVTSGSSDDEATVPNACPVYAMELKSYIEEPPLTETYSNSGSLDLFPNRDAVREIIRHDFFFSDRDAIDEYWQVLEYIYAVADPKSASRAFPGSTVHEIFGHRSWGAGRGMTSGQHAKVLKHIGKRNFNRNLPYKECKKIAKTLNLRLEQVLHVYNTKLRRCRKIQDNLNALEAEQKLVQSSSFSRKRKISAEAKVLKHRRIADKIGTLCQHILLRSAGNDDDLGPVIPCSSEGGHYKNIIEGMECNQNRGVGQEEQCDNLNGEKINLALEEVLQSRQVDIHEAPQKPADVCNSQFPPHTGSSAAKFSRWLHERKKDFMRGGIDLTVDLQCGEIFHLFALVSSGELFISPCLPVEGVGETEHTRSLKHISHFNDSCDIRREKGFPGIKLSVHRLPKRTAVALESSFKNGEKSGNGHFVDGNHLRGILASLTVGSNPLYNLNLGKPVPKDGDSCVTPWEVMAEYATKLISLPSNQEYAGTLSPEVFKAVYTALLKAGDQGEKMTELVIDVLQNFGRAEKVRVNGSLYAIARSTEKPSRIHMDDSDLQQCNILNHHENGGSAGPLLDETYTSKFNVESMQHNVVLPEANKRHDLLEGCKRYDGVGITKNNIHKKIISQTFCIVMQNPGISEDGIICKMKLPNPQLCKKLLRLMVLDKHLIVETHQSAPNEVPAILRHLIGGSNNLKESKLIYREHFFANPLSTYLL</sequence>
<dbReference type="STRING" id="210143.A0A1R3HK94"/>
<accession>A0A1R3HK94</accession>
<keyword evidence="5" id="KW-0539">Nucleus</keyword>
<dbReference type="GO" id="GO:0005634">
    <property type="term" value="C:nucleus"/>
    <property type="evidence" value="ECO:0007669"/>
    <property type="project" value="UniProtKB-SubCell"/>
</dbReference>
<dbReference type="GO" id="GO:0003677">
    <property type="term" value="F:DNA binding"/>
    <property type="evidence" value="ECO:0007669"/>
    <property type="project" value="UniProtKB-KW"/>
</dbReference>
<dbReference type="InterPro" id="IPR056467">
    <property type="entry name" value="eWH_GTF3C1"/>
</dbReference>
<gene>
    <name evidence="13" type="ORF">CCACVL1_18686</name>
</gene>
<dbReference type="InterPro" id="IPR056428">
    <property type="entry name" value="WH_GTF3C1"/>
</dbReference>
<dbReference type="Gene3D" id="1.10.10.10">
    <property type="entry name" value="Winged helix-like DNA-binding domain superfamily/Winged helix DNA-binding domain"/>
    <property type="match status" value="1"/>
</dbReference>
<dbReference type="GO" id="GO:0006384">
    <property type="term" value="P:transcription initiation at RNA polymerase III promoter"/>
    <property type="evidence" value="ECO:0007669"/>
    <property type="project" value="InterPro"/>
</dbReference>
<proteinExistence type="predicted"/>
<dbReference type="GO" id="GO:0042791">
    <property type="term" value="P:5S class rRNA transcription by RNA polymerase III"/>
    <property type="evidence" value="ECO:0007669"/>
    <property type="project" value="TreeGrafter"/>
</dbReference>
<dbReference type="PANTHER" id="PTHR15180:SF1">
    <property type="entry name" value="GENERAL TRANSCRIPTION FACTOR 3C POLYPEPTIDE 1"/>
    <property type="match status" value="1"/>
</dbReference>
<evidence type="ECO:0000256" key="3">
    <source>
        <dbReference type="ARBA" id="ARBA00023125"/>
    </source>
</evidence>
<dbReference type="InterPro" id="IPR036390">
    <property type="entry name" value="WH_DNA-bd_sf"/>
</dbReference>
<dbReference type="InterPro" id="IPR056020">
    <property type="entry name" value="DUF7599"/>
</dbReference>
<dbReference type="Pfam" id="PF04182">
    <property type="entry name" value="B-block_TFIIIC"/>
    <property type="match status" value="1"/>
</dbReference>
<evidence type="ECO:0000313" key="13">
    <source>
        <dbReference type="EMBL" id="OMO70713.1"/>
    </source>
</evidence>
<evidence type="ECO:0000259" key="7">
    <source>
        <dbReference type="Pfam" id="PF23704"/>
    </source>
</evidence>
<dbReference type="Gramene" id="OMO70713">
    <property type="protein sequence ID" value="OMO70713"/>
    <property type="gene ID" value="CCACVL1_18686"/>
</dbReference>
<name>A0A1R3HK94_COCAP</name>
<evidence type="ECO:0000259" key="6">
    <source>
        <dbReference type="Pfam" id="PF04182"/>
    </source>
</evidence>
<evidence type="ECO:0000259" key="8">
    <source>
        <dbReference type="Pfam" id="PF24101"/>
    </source>
</evidence>
<evidence type="ECO:0000259" key="11">
    <source>
        <dbReference type="Pfam" id="PF24657"/>
    </source>
</evidence>
<evidence type="ECO:0000256" key="2">
    <source>
        <dbReference type="ARBA" id="ARBA00022553"/>
    </source>
</evidence>
<comment type="subcellular location">
    <subcellularLocation>
        <location evidence="1">Nucleus</location>
    </subcellularLocation>
</comment>
<dbReference type="OrthoDB" id="986153at2759"/>
<dbReference type="Proteomes" id="UP000188268">
    <property type="component" value="Unassembled WGS sequence"/>
</dbReference>
<feature type="domain" description="General transcription factor 3C polypeptide 1 winged-helix" evidence="7">
    <location>
        <begin position="23"/>
        <end position="58"/>
    </location>
</feature>
<dbReference type="Pfam" id="PF23704">
    <property type="entry name" value="WHD_GTF3C1_N"/>
    <property type="match status" value="1"/>
</dbReference>
<dbReference type="Pfam" id="PF24101">
    <property type="entry name" value="WHD_GTF3C1"/>
    <property type="match status" value="1"/>
</dbReference>
<dbReference type="InterPro" id="IPR056062">
    <property type="entry name" value="DUF7645"/>
</dbReference>
<evidence type="ECO:0000259" key="9">
    <source>
        <dbReference type="Pfam" id="PF24538"/>
    </source>
</evidence>
<dbReference type="Pfam" id="PF24657">
    <property type="entry name" value="DUF7646"/>
    <property type="match status" value="1"/>
</dbReference>
<dbReference type="InterPro" id="IPR007309">
    <property type="entry name" value="TFIIIC_Bblock-bd"/>
</dbReference>
<protein>
    <submittedName>
        <fullName evidence="13">B-block binding subunit of TFIIIC</fullName>
    </submittedName>
</protein>
<reference evidence="13 14" key="1">
    <citation type="submission" date="2013-09" db="EMBL/GenBank/DDBJ databases">
        <title>Corchorus capsularis genome sequencing.</title>
        <authorList>
            <person name="Alam M."/>
            <person name="Haque M.S."/>
            <person name="Islam M.S."/>
            <person name="Emdad E.M."/>
            <person name="Islam M.M."/>
            <person name="Ahmed B."/>
            <person name="Halim A."/>
            <person name="Hossen Q.M.M."/>
            <person name="Hossain M.Z."/>
            <person name="Ahmed R."/>
            <person name="Khan M.M."/>
            <person name="Islam R."/>
            <person name="Rashid M.M."/>
            <person name="Khan S.A."/>
            <person name="Rahman M.S."/>
            <person name="Alam M."/>
        </authorList>
    </citation>
    <scope>NUCLEOTIDE SEQUENCE [LARGE SCALE GENOMIC DNA]</scope>
    <source>
        <strain evidence="14">cv. CVL-1</strain>
        <tissue evidence="13">Whole seedling</tissue>
    </source>
</reference>
<feature type="domain" description="DUF7599" evidence="9">
    <location>
        <begin position="180"/>
        <end position="263"/>
    </location>
</feature>
<evidence type="ECO:0000256" key="1">
    <source>
        <dbReference type="ARBA" id="ARBA00004123"/>
    </source>
</evidence>
<keyword evidence="14" id="KW-1185">Reference proteome</keyword>
<dbReference type="InterPro" id="IPR056064">
    <property type="entry name" value="DUF7647"/>
</dbReference>
<evidence type="ECO:0000259" key="12">
    <source>
        <dbReference type="Pfam" id="PF24658"/>
    </source>
</evidence>
<evidence type="ECO:0000259" key="10">
    <source>
        <dbReference type="Pfam" id="PF24655"/>
    </source>
</evidence>
<dbReference type="SUPFAM" id="SSF46785">
    <property type="entry name" value="Winged helix' DNA-binding domain"/>
    <property type="match status" value="1"/>
</dbReference>
<dbReference type="GO" id="GO:0000127">
    <property type="term" value="C:transcription factor TFIIIC complex"/>
    <property type="evidence" value="ECO:0007669"/>
    <property type="project" value="InterPro"/>
</dbReference>
<keyword evidence="4" id="KW-0804">Transcription</keyword>
<evidence type="ECO:0000313" key="14">
    <source>
        <dbReference type="Proteomes" id="UP000188268"/>
    </source>
</evidence>
<evidence type="ECO:0000256" key="4">
    <source>
        <dbReference type="ARBA" id="ARBA00023163"/>
    </source>
</evidence>
<dbReference type="InterPro" id="IPR044210">
    <property type="entry name" value="Tfc3-like"/>
</dbReference>
<keyword evidence="3" id="KW-0238">DNA-binding</keyword>
<dbReference type="EMBL" id="AWWV01011772">
    <property type="protein sequence ID" value="OMO70713.1"/>
    <property type="molecule type" value="Genomic_DNA"/>
</dbReference>